<gene>
    <name evidence="3" type="ORF">FB559_6161</name>
</gene>
<dbReference type="PANTHER" id="PTHR43625">
    <property type="entry name" value="AFLATOXIN B1 ALDEHYDE REDUCTASE"/>
    <property type="match status" value="1"/>
</dbReference>
<organism evidence="3 4">
    <name type="scientific">Actinoallomurus bryophytorum</name>
    <dbReference type="NCBI Taxonomy" id="1490222"/>
    <lineage>
        <taxon>Bacteria</taxon>
        <taxon>Bacillati</taxon>
        <taxon>Actinomycetota</taxon>
        <taxon>Actinomycetes</taxon>
        <taxon>Streptosporangiales</taxon>
        <taxon>Thermomonosporaceae</taxon>
        <taxon>Actinoallomurus</taxon>
    </lineage>
</organism>
<evidence type="ECO:0000259" key="2">
    <source>
        <dbReference type="Pfam" id="PF00248"/>
    </source>
</evidence>
<comment type="caution">
    <text evidence="3">The sequence shown here is derived from an EMBL/GenBank/DDBJ whole genome shotgun (WGS) entry which is preliminary data.</text>
</comment>
<protein>
    <submittedName>
        <fullName evidence="3">Aryl-alcohol dehydrogenase-like predicted oxidoreductase</fullName>
    </submittedName>
</protein>
<dbReference type="EMBL" id="VFOZ01000001">
    <property type="protein sequence ID" value="TQM00448.1"/>
    <property type="molecule type" value="Genomic_DNA"/>
</dbReference>
<dbReference type="InterPro" id="IPR036812">
    <property type="entry name" value="NAD(P)_OxRdtase_dom_sf"/>
</dbReference>
<dbReference type="InterPro" id="IPR050791">
    <property type="entry name" value="Aldo-Keto_reductase"/>
</dbReference>
<dbReference type="OrthoDB" id="9768793at2"/>
<keyword evidence="1" id="KW-0560">Oxidoreductase</keyword>
<dbReference type="Proteomes" id="UP000316096">
    <property type="component" value="Unassembled WGS sequence"/>
</dbReference>
<dbReference type="PROSITE" id="PS51257">
    <property type="entry name" value="PROKAR_LIPOPROTEIN"/>
    <property type="match status" value="1"/>
</dbReference>
<dbReference type="GO" id="GO:0016491">
    <property type="term" value="F:oxidoreductase activity"/>
    <property type="evidence" value="ECO:0007669"/>
    <property type="project" value="UniProtKB-KW"/>
</dbReference>
<dbReference type="AlphaFoldDB" id="A0A543CU75"/>
<feature type="domain" description="NADP-dependent oxidoreductase" evidence="2">
    <location>
        <begin position="16"/>
        <end position="310"/>
    </location>
</feature>
<sequence length="330" mass="34878">MEKRAIGGQGLTTSALGLGCMGMTGSYGPVDDAESTATIHRAIDLGVNMFDTADVYGPFTNERLLGRALAGRRDKVIVATKFGGAEMDDAGTVTGGANGRPEYVRASVERSLRNLNTDRIDLYYQHRVDPKVPVEETFGALGELVAAGKVRYLGISEARSGTIRRAHAAAPLSAVESEYSLFSRDVESNGVLETVRELGIGFVGYAPLGRGFLTGAVRSASALGPTDLRRIFPRFEEENLEANLALLRRIEKIAADLGVGGGRLALAWVLAQGEDIVPIPGTRRRTHLTENVEAATAPLDADTLAALAEAVSGGEIAGARTSPQDAGIER</sequence>
<evidence type="ECO:0000256" key="1">
    <source>
        <dbReference type="ARBA" id="ARBA00023002"/>
    </source>
</evidence>
<evidence type="ECO:0000313" key="3">
    <source>
        <dbReference type="EMBL" id="TQM00448.1"/>
    </source>
</evidence>
<dbReference type="SUPFAM" id="SSF51430">
    <property type="entry name" value="NAD(P)-linked oxidoreductase"/>
    <property type="match status" value="1"/>
</dbReference>
<reference evidence="3 4" key="1">
    <citation type="submission" date="2019-06" db="EMBL/GenBank/DDBJ databases">
        <title>Sequencing the genomes of 1000 actinobacteria strains.</title>
        <authorList>
            <person name="Klenk H.-P."/>
        </authorList>
    </citation>
    <scope>NUCLEOTIDE SEQUENCE [LARGE SCALE GENOMIC DNA]</scope>
    <source>
        <strain evidence="3 4">DSM 102200</strain>
    </source>
</reference>
<dbReference type="Pfam" id="PF00248">
    <property type="entry name" value="Aldo_ket_red"/>
    <property type="match status" value="1"/>
</dbReference>
<accession>A0A543CU75</accession>
<dbReference type="GO" id="GO:0005737">
    <property type="term" value="C:cytoplasm"/>
    <property type="evidence" value="ECO:0007669"/>
    <property type="project" value="TreeGrafter"/>
</dbReference>
<dbReference type="RefSeq" id="WP_141959994.1">
    <property type="nucleotide sequence ID" value="NZ_VFOZ01000001.1"/>
</dbReference>
<keyword evidence="4" id="KW-1185">Reference proteome</keyword>
<name>A0A543CU75_9ACTN</name>
<dbReference type="Gene3D" id="3.20.20.100">
    <property type="entry name" value="NADP-dependent oxidoreductase domain"/>
    <property type="match status" value="1"/>
</dbReference>
<evidence type="ECO:0000313" key="4">
    <source>
        <dbReference type="Proteomes" id="UP000316096"/>
    </source>
</evidence>
<dbReference type="InterPro" id="IPR023210">
    <property type="entry name" value="NADP_OxRdtase_dom"/>
</dbReference>
<dbReference type="PANTHER" id="PTHR43625:SF40">
    <property type="entry name" value="ALDO-KETO REDUCTASE YAKC [NADP(+)]"/>
    <property type="match status" value="1"/>
</dbReference>
<proteinExistence type="predicted"/>
<dbReference type="CDD" id="cd19076">
    <property type="entry name" value="AKR_AKR13A_13D"/>
    <property type="match status" value="1"/>
</dbReference>